<keyword evidence="4 6" id="KW-1133">Transmembrane helix</keyword>
<evidence type="ECO:0000259" key="7">
    <source>
        <dbReference type="Pfam" id="PF12698"/>
    </source>
</evidence>
<keyword evidence="5 6" id="KW-0472">Membrane</keyword>
<dbReference type="Pfam" id="PF12698">
    <property type="entry name" value="ABC2_membrane_3"/>
    <property type="match status" value="1"/>
</dbReference>
<feature type="transmembrane region" description="Helical" evidence="6">
    <location>
        <begin position="227"/>
        <end position="254"/>
    </location>
</feature>
<comment type="caution">
    <text evidence="8">The sequence shown here is derived from an EMBL/GenBank/DDBJ whole genome shotgun (WGS) entry which is preliminary data.</text>
</comment>
<accession>A0ABR8NDF5</accession>
<dbReference type="Proteomes" id="UP000618818">
    <property type="component" value="Unassembled WGS sequence"/>
</dbReference>
<evidence type="ECO:0000256" key="1">
    <source>
        <dbReference type="ARBA" id="ARBA00004651"/>
    </source>
</evidence>
<feature type="transmembrane region" description="Helical" evidence="6">
    <location>
        <begin position="27"/>
        <end position="48"/>
    </location>
</feature>
<keyword evidence="9" id="KW-1185">Reference proteome</keyword>
<feature type="transmembrane region" description="Helical" evidence="6">
    <location>
        <begin position="177"/>
        <end position="198"/>
    </location>
</feature>
<organism evidence="8 9">
    <name type="scientific">Nocardioides cavernae</name>
    <dbReference type="NCBI Taxonomy" id="1921566"/>
    <lineage>
        <taxon>Bacteria</taxon>
        <taxon>Bacillati</taxon>
        <taxon>Actinomycetota</taxon>
        <taxon>Actinomycetes</taxon>
        <taxon>Propionibacteriales</taxon>
        <taxon>Nocardioidaceae</taxon>
        <taxon>Nocardioides</taxon>
    </lineage>
</organism>
<evidence type="ECO:0000313" key="8">
    <source>
        <dbReference type="EMBL" id="MBD3925185.1"/>
    </source>
</evidence>
<evidence type="ECO:0000256" key="6">
    <source>
        <dbReference type="SAM" id="Phobius"/>
    </source>
</evidence>
<keyword evidence="2" id="KW-1003">Cell membrane</keyword>
<gene>
    <name evidence="8" type="ORF">IEZ26_11170</name>
</gene>
<reference evidence="8 9" key="1">
    <citation type="submission" date="2020-09" db="EMBL/GenBank/DDBJ databases">
        <title>novel species in genus Nocardioides.</title>
        <authorList>
            <person name="Zhang G."/>
        </authorList>
    </citation>
    <scope>NUCLEOTIDE SEQUENCE [LARGE SCALE GENOMIC DNA]</scope>
    <source>
        <strain evidence="8 9">KCTC 39551</strain>
    </source>
</reference>
<evidence type="ECO:0000256" key="2">
    <source>
        <dbReference type="ARBA" id="ARBA00022475"/>
    </source>
</evidence>
<dbReference type="InterPro" id="IPR051449">
    <property type="entry name" value="ABC-2_transporter_component"/>
</dbReference>
<evidence type="ECO:0000256" key="5">
    <source>
        <dbReference type="ARBA" id="ARBA00023136"/>
    </source>
</evidence>
<feature type="transmembrane region" description="Helical" evidence="6">
    <location>
        <begin position="266"/>
        <end position="286"/>
    </location>
</feature>
<evidence type="ECO:0000256" key="3">
    <source>
        <dbReference type="ARBA" id="ARBA00022692"/>
    </source>
</evidence>
<name>A0ABR8NDF5_9ACTN</name>
<evidence type="ECO:0000313" key="9">
    <source>
        <dbReference type="Proteomes" id="UP000618818"/>
    </source>
</evidence>
<feature type="transmembrane region" description="Helical" evidence="6">
    <location>
        <begin position="298"/>
        <end position="317"/>
    </location>
</feature>
<dbReference type="InterPro" id="IPR013525">
    <property type="entry name" value="ABC2_TM"/>
</dbReference>
<feature type="transmembrane region" description="Helical" evidence="6">
    <location>
        <begin position="347"/>
        <end position="368"/>
    </location>
</feature>
<sequence length="393" mass="41910">MDTDRRDEPAWLLVTRREVVSRITDKSFLLGTAFMVVLIAGFIGFSAWQEERTDTVTLAATPDAAAMATAVADAAPGVDENVEVTVVEVDDRAAAESALREDEVDAWLHPTDDGWQLTSESSEQGSLTNVVEVVVQQQVLADNAAEVGTTVESLQAGSTVTTAFLRGDAEKAGVAEAVGFVFVFLFYFAALVFGMQLASSVIEEKQSRIVEIIAAAIPVRHLLAGKVLGNTALAVIQLMVYLVVGLVGLSFTSYKSYVPALSGPTAWFIGFFLAGFIALACLWAVAGSLASRTEDLQATSTPLTMLMLVMFFGGLSLDGRGQVIASFVPPVSAVVMPKRILAGGVEWWEPLLALGLLAAFAAVTVWVGERLYRRALLQTGGRVSLRQAWSAAE</sequence>
<dbReference type="EMBL" id="JACXYZ010000001">
    <property type="protein sequence ID" value="MBD3925185.1"/>
    <property type="molecule type" value="Genomic_DNA"/>
</dbReference>
<comment type="subcellular location">
    <subcellularLocation>
        <location evidence="1">Cell membrane</location>
        <topology evidence="1">Multi-pass membrane protein</topology>
    </subcellularLocation>
</comment>
<dbReference type="PANTHER" id="PTHR30294">
    <property type="entry name" value="MEMBRANE COMPONENT OF ABC TRANSPORTER YHHJ-RELATED"/>
    <property type="match status" value="1"/>
</dbReference>
<evidence type="ECO:0000256" key="4">
    <source>
        <dbReference type="ARBA" id="ARBA00022989"/>
    </source>
</evidence>
<proteinExistence type="predicted"/>
<keyword evidence="3 6" id="KW-0812">Transmembrane</keyword>
<protein>
    <submittedName>
        <fullName evidence="8">ABC transporter permease</fullName>
    </submittedName>
</protein>
<dbReference type="PANTHER" id="PTHR30294:SF29">
    <property type="entry name" value="MULTIDRUG ABC TRANSPORTER PERMEASE YBHS-RELATED"/>
    <property type="match status" value="1"/>
</dbReference>
<feature type="domain" description="ABC-2 type transporter transmembrane" evidence="7">
    <location>
        <begin position="26"/>
        <end position="367"/>
    </location>
</feature>